<protein>
    <submittedName>
        <fullName evidence="2">Glycosyltransferase</fullName>
    </submittedName>
</protein>
<dbReference type="Gene3D" id="3.40.50.2000">
    <property type="entry name" value="Glycogen Phosphorylase B"/>
    <property type="match status" value="2"/>
</dbReference>
<gene>
    <name evidence="2" type="ORF">MNBD_GAMMA20-1471</name>
</gene>
<dbReference type="GO" id="GO:0016757">
    <property type="term" value="F:glycosyltransferase activity"/>
    <property type="evidence" value="ECO:0007669"/>
    <property type="project" value="TreeGrafter"/>
</dbReference>
<organism evidence="2">
    <name type="scientific">hydrothermal vent metagenome</name>
    <dbReference type="NCBI Taxonomy" id="652676"/>
    <lineage>
        <taxon>unclassified sequences</taxon>
        <taxon>metagenomes</taxon>
        <taxon>ecological metagenomes</taxon>
    </lineage>
</organism>
<proteinExistence type="predicted"/>
<evidence type="ECO:0000259" key="1">
    <source>
        <dbReference type="Pfam" id="PF13439"/>
    </source>
</evidence>
<accession>A0A3B1ANZ9</accession>
<dbReference type="SUPFAM" id="SSF53756">
    <property type="entry name" value="UDP-Glycosyltransferase/glycogen phosphorylase"/>
    <property type="match status" value="1"/>
</dbReference>
<dbReference type="AlphaFoldDB" id="A0A3B1ANZ9"/>
<evidence type="ECO:0000313" key="2">
    <source>
        <dbReference type="EMBL" id="VAW95644.1"/>
    </source>
</evidence>
<dbReference type="Pfam" id="PF13692">
    <property type="entry name" value="Glyco_trans_1_4"/>
    <property type="match status" value="1"/>
</dbReference>
<dbReference type="InterPro" id="IPR028098">
    <property type="entry name" value="Glyco_trans_4-like_N"/>
</dbReference>
<feature type="domain" description="Glycosyltransferase subfamily 4-like N-terminal" evidence="1">
    <location>
        <begin position="19"/>
        <end position="188"/>
    </location>
</feature>
<reference evidence="2" key="1">
    <citation type="submission" date="2018-06" db="EMBL/GenBank/DDBJ databases">
        <authorList>
            <person name="Zhirakovskaya E."/>
        </authorList>
    </citation>
    <scope>NUCLEOTIDE SEQUENCE</scope>
</reference>
<name>A0A3B1ANZ9_9ZZZZ</name>
<sequence>MKIAYICADFGVPVFGYKGCSIHVQEVIRAFLDQGADMTLFTPRPGGKPPSDLQGVTLIQLPGAASKDPRQREIFSQNLNKHIATALAKAGPFDMIYERYSLWSHAAMEFAQTHALPGILEVNAPLIEEQSRHRQLFNRAEAEHKSRRAFAATSTLVAVSDEVASYLDTYSETCGRIHTISNGVNPARFQWPPAPRSGEDFTIGFVGTLKPWHGLDGLLEAFVLLHRSHSRARLLIVGDGPKRSDLEETLKSHGLADFAHFTGAVAPDRIPALLAAMDVAVAPYPHSPDFYFSPLKVLEYMAAGLPVIASRIGQLTSLIQHGRNGILCPPGQPAALATALEQLMMNPALRQTLGNEARRTVEQSHSWHSVTQRILKLAGITAPEPAQQISQTNLSGTSR</sequence>
<dbReference type="PANTHER" id="PTHR45947">
    <property type="entry name" value="SULFOQUINOVOSYL TRANSFERASE SQD2"/>
    <property type="match status" value="1"/>
</dbReference>
<dbReference type="PANTHER" id="PTHR45947:SF3">
    <property type="entry name" value="SULFOQUINOVOSYL TRANSFERASE SQD2"/>
    <property type="match status" value="1"/>
</dbReference>
<dbReference type="EMBL" id="UOFU01000078">
    <property type="protein sequence ID" value="VAW95644.1"/>
    <property type="molecule type" value="Genomic_DNA"/>
</dbReference>
<dbReference type="InterPro" id="IPR050194">
    <property type="entry name" value="Glycosyltransferase_grp1"/>
</dbReference>
<dbReference type="CDD" id="cd03801">
    <property type="entry name" value="GT4_PimA-like"/>
    <property type="match status" value="1"/>
</dbReference>
<dbReference type="Pfam" id="PF13439">
    <property type="entry name" value="Glyco_transf_4"/>
    <property type="match status" value="1"/>
</dbReference>
<keyword evidence="2" id="KW-0808">Transferase</keyword>